<dbReference type="Pfam" id="PF00072">
    <property type="entry name" value="Response_reg"/>
    <property type="match status" value="1"/>
</dbReference>
<accession>I0K570</accession>
<sequence length="149" mass="17037">MTTPTFDVHKTILIADDDADDRLFLNEALRHHQYTSQVKFVEDGEELMDYLTHKNGFSDQNAPQPSLILLDLNMPRKNGFQALAEIKSHPNLKRVPVVILSTSSSRDDVDRTYAMGVNSYMVKPSSFNRLTEMIGSLKNYWLETVQLPH</sequence>
<evidence type="ECO:0000256" key="1">
    <source>
        <dbReference type="PROSITE-ProRule" id="PRU00169"/>
    </source>
</evidence>
<dbReference type="SUPFAM" id="SSF52172">
    <property type="entry name" value="CheY-like"/>
    <property type="match status" value="1"/>
</dbReference>
<organism evidence="3 4">
    <name type="scientific">Fibrella aestuarina BUZ 2</name>
    <dbReference type="NCBI Taxonomy" id="1166018"/>
    <lineage>
        <taxon>Bacteria</taxon>
        <taxon>Pseudomonadati</taxon>
        <taxon>Bacteroidota</taxon>
        <taxon>Cytophagia</taxon>
        <taxon>Cytophagales</taxon>
        <taxon>Spirosomataceae</taxon>
        <taxon>Fibrella</taxon>
    </lineage>
</organism>
<dbReference type="AlphaFoldDB" id="I0K570"/>
<evidence type="ECO:0000313" key="3">
    <source>
        <dbReference type="EMBL" id="CCG99273.1"/>
    </source>
</evidence>
<dbReference type="HOGENOM" id="CLU_000445_69_17_10"/>
<protein>
    <submittedName>
        <fullName evidence="3">Response regulator rcp1</fullName>
    </submittedName>
</protein>
<dbReference type="EMBL" id="HE796683">
    <property type="protein sequence ID" value="CCG99273.1"/>
    <property type="molecule type" value="Genomic_DNA"/>
</dbReference>
<proteinExistence type="predicted"/>
<dbReference type="eggNOG" id="COG0745">
    <property type="taxonomic scope" value="Bacteria"/>
</dbReference>
<name>I0K570_9BACT</name>
<dbReference type="RefSeq" id="WP_015330372.1">
    <property type="nucleotide sequence ID" value="NC_020054.1"/>
</dbReference>
<feature type="domain" description="Response regulatory" evidence="2">
    <location>
        <begin position="11"/>
        <end position="138"/>
    </location>
</feature>
<dbReference type="Proteomes" id="UP000011058">
    <property type="component" value="Chromosome"/>
</dbReference>
<dbReference type="Gene3D" id="3.40.50.2300">
    <property type="match status" value="1"/>
</dbReference>
<dbReference type="OrthoDB" id="7631574at2"/>
<keyword evidence="4" id="KW-1185">Reference proteome</keyword>
<dbReference type="SMART" id="SM00448">
    <property type="entry name" value="REC"/>
    <property type="match status" value="1"/>
</dbReference>
<dbReference type="PROSITE" id="PS50110">
    <property type="entry name" value="RESPONSE_REGULATORY"/>
    <property type="match status" value="1"/>
</dbReference>
<dbReference type="PATRIC" id="fig|1166018.3.peg.2992"/>
<dbReference type="CDD" id="cd17557">
    <property type="entry name" value="REC_Rcp-like"/>
    <property type="match status" value="1"/>
</dbReference>
<dbReference type="InterPro" id="IPR052893">
    <property type="entry name" value="TCS_response_regulator"/>
</dbReference>
<evidence type="ECO:0000313" key="4">
    <source>
        <dbReference type="Proteomes" id="UP000011058"/>
    </source>
</evidence>
<reference evidence="3 4" key="1">
    <citation type="journal article" date="2012" name="J. Bacteriol.">
        <title>Genome Sequence of Fibrella aestuarina BUZ 2T, a Filamentous Marine Bacterium.</title>
        <authorList>
            <person name="Filippini M."/>
            <person name="Qi W."/>
            <person name="Blom J."/>
            <person name="Goesmann A."/>
            <person name="Smits T.H."/>
            <person name="Bagheri H.C."/>
        </authorList>
    </citation>
    <scope>NUCLEOTIDE SEQUENCE [LARGE SCALE GENOMIC DNA]</scope>
    <source>
        <strain evidence="4">BUZ 2T</strain>
    </source>
</reference>
<dbReference type="STRING" id="1166018.FAES_1263"/>
<keyword evidence="1" id="KW-0597">Phosphoprotein</keyword>
<dbReference type="PANTHER" id="PTHR44520">
    <property type="entry name" value="RESPONSE REGULATOR RCP1-RELATED"/>
    <property type="match status" value="1"/>
</dbReference>
<dbReference type="InterPro" id="IPR011006">
    <property type="entry name" value="CheY-like_superfamily"/>
</dbReference>
<feature type="modified residue" description="4-aspartylphosphate" evidence="1">
    <location>
        <position position="71"/>
    </location>
</feature>
<dbReference type="GO" id="GO:0000160">
    <property type="term" value="P:phosphorelay signal transduction system"/>
    <property type="evidence" value="ECO:0007669"/>
    <property type="project" value="InterPro"/>
</dbReference>
<gene>
    <name evidence="3" type="ORF">FAES_1263</name>
</gene>
<evidence type="ECO:0000259" key="2">
    <source>
        <dbReference type="PROSITE" id="PS50110"/>
    </source>
</evidence>
<dbReference type="InterPro" id="IPR001789">
    <property type="entry name" value="Sig_transdc_resp-reg_receiver"/>
</dbReference>
<dbReference type="KEGG" id="fae:FAES_1263"/>